<gene>
    <name evidence="1" type="ORF">J2S39_001218</name>
</gene>
<dbReference type="InterPro" id="IPR034660">
    <property type="entry name" value="DinB/YfiT-like"/>
</dbReference>
<organism evidence="1 2">
    <name type="scientific">Corynebacterium guangdongense</name>
    <dbReference type="NCBI Taxonomy" id="1783348"/>
    <lineage>
        <taxon>Bacteria</taxon>
        <taxon>Bacillati</taxon>
        <taxon>Actinomycetota</taxon>
        <taxon>Actinomycetes</taxon>
        <taxon>Mycobacteriales</taxon>
        <taxon>Corynebacteriaceae</taxon>
        <taxon>Corynebacterium</taxon>
    </lineage>
</organism>
<dbReference type="InterPro" id="IPR017519">
    <property type="entry name" value="CHP03085"/>
</dbReference>
<evidence type="ECO:0000313" key="2">
    <source>
        <dbReference type="Proteomes" id="UP001180840"/>
    </source>
</evidence>
<dbReference type="InterPro" id="IPR017517">
    <property type="entry name" value="Maleyloyr_isom"/>
</dbReference>
<dbReference type="Proteomes" id="UP001180840">
    <property type="component" value="Unassembled WGS sequence"/>
</dbReference>
<protein>
    <submittedName>
        <fullName evidence="1">Uncharacterized protein (TIGR03085 family)</fullName>
    </submittedName>
</protein>
<accession>A0ABU1ZX76</accession>
<dbReference type="NCBIfam" id="TIGR03085">
    <property type="entry name" value="TIGR03085 family metal-binding protein"/>
    <property type="match status" value="1"/>
</dbReference>
<dbReference type="NCBIfam" id="TIGR03083">
    <property type="entry name" value="maleylpyruvate isomerase family mycothiol-dependent enzyme"/>
    <property type="match status" value="1"/>
</dbReference>
<dbReference type="EMBL" id="JAVDXZ010000001">
    <property type="protein sequence ID" value="MDR7329542.1"/>
    <property type="molecule type" value="Genomic_DNA"/>
</dbReference>
<dbReference type="SUPFAM" id="SSF109854">
    <property type="entry name" value="DinB/YfiT-like putative metalloenzymes"/>
    <property type="match status" value="1"/>
</dbReference>
<reference evidence="1" key="1">
    <citation type="submission" date="2023-07" db="EMBL/GenBank/DDBJ databases">
        <title>Sequencing the genomes of 1000 actinobacteria strains.</title>
        <authorList>
            <person name="Klenk H.-P."/>
        </authorList>
    </citation>
    <scope>NUCLEOTIDE SEQUENCE</scope>
    <source>
        <strain evidence="1">DSM 107476</strain>
    </source>
</reference>
<keyword evidence="2" id="KW-1185">Reference proteome</keyword>
<proteinExistence type="predicted"/>
<comment type="caution">
    <text evidence="1">The sequence shown here is derived from an EMBL/GenBank/DDBJ whole genome shotgun (WGS) entry which is preliminary data.</text>
</comment>
<dbReference type="RefSeq" id="WP_290194389.1">
    <property type="nucleotide sequence ID" value="NZ_CP047654.1"/>
</dbReference>
<evidence type="ECO:0000313" key="1">
    <source>
        <dbReference type="EMBL" id="MDR7329542.1"/>
    </source>
</evidence>
<name>A0ABU1ZX76_9CORY</name>
<sequence>MSFSAAERRHLADLLHRTGPDQDTLCEGWSTRDLAAHLYVRENNLLAAGGVALPVLEPRLVRAMEQQKARDFDELVDAWAAGPPRLSPYSFLDSKVNAAEHFVHHEDVRRGGGVVEPREFSRAVEEQLGTALKISAPMMLRGSRLPVVLTPRGSTPIVVGGRRGVSRRGDDVVRVSGAVGELLLWVFGRDAVEVEIDGDVSAVSRPGA</sequence>